<keyword evidence="3" id="KW-0813">Transport</keyword>
<feature type="transmembrane region" description="Helical" evidence="12">
    <location>
        <begin position="117"/>
        <end position="139"/>
    </location>
</feature>
<dbReference type="GO" id="GO:0006457">
    <property type="term" value="P:protein folding"/>
    <property type="evidence" value="ECO:0007669"/>
    <property type="project" value="InterPro"/>
</dbReference>
<feature type="transmembrane region" description="Helical" evidence="12">
    <location>
        <begin position="70"/>
        <end position="89"/>
    </location>
</feature>
<dbReference type="GO" id="GO:0016020">
    <property type="term" value="C:membrane"/>
    <property type="evidence" value="ECO:0007669"/>
    <property type="project" value="UniProtKB-SubCell"/>
</dbReference>
<evidence type="ECO:0000256" key="5">
    <source>
        <dbReference type="ARBA" id="ARBA00022982"/>
    </source>
</evidence>
<dbReference type="PIRSF" id="PIRSF036659">
    <property type="entry name" value="BdbC"/>
    <property type="match status" value="1"/>
</dbReference>
<dbReference type="PANTHER" id="PTHR43469">
    <property type="entry name" value="DISULFIDE FORMATION PROTEIN-RELATED"/>
    <property type="match status" value="1"/>
</dbReference>
<dbReference type="SUPFAM" id="SSF158442">
    <property type="entry name" value="DsbB-like"/>
    <property type="match status" value="1"/>
</dbReference>
<comment type="caution">
    <text evidence="13">The sequence shown here is derived from an EMBL/GenBank/DDBJ whole genome shotgun (WGS) entry which is preliminary data.</text>
</comment>
<keyword evidence="14" id="KW-1185">Reference proteome</keyword>
<comment type="similarity">
    <text evidence="2">Belongs to the DsbB family. BdbC subfamily.</text>
</comment>
<evidence type="ECO:0000313" key="13">
    <source>
        <dbReference type="EMBL" id="KZS47882.1"/>
    </source>
</evidence>
<dbReference type="HAMAP" id="MF_00287">
    <property type="entry name" value="BdbC"/>
    <property type="match status" value="1"/>
</dbReference>
<name>A0A163L7X9_9BACL</name>
<dbReference type="InterPro" id="IPR023380">
    <property type="entry name" value="DsbB-like_sf"/>
</dbReference>
<accession>A0A163L7X9</accession>
<protein>
    <submittedName>
        <fullName evidence="13">Disulfide oxidoreductase</fullName>
    </submittedName>
</protein>
<evidence type="ECO:0000313" key="14">
    <source>
        <dbReference type="Proteomes" id="UP000076796"/>
    </source>
</evidence>
<dbReference type="NCBIfam" id="NF002849">
    <property type="entry name" value="PRK03113.1"/>
    <property type="match status" value="1"/>
</dbReference>
<dbReference type="Proteomes" id="UP000076796">
    <property type="component" value="Unassembled WGS sequence"/>
</dbReference>
<keyword evidence="7" id="KW-0560">Oxidoreductase</keyword>
<dbReference type="STRING" id="59843.A3958_18535"/>
<evidence type="ECO:0000256" key="3">
    <source>
        <dbReference type="ARBA" id="ARBA00022448"/>
    </source>
</evidence>
<dbReference type="RefSeq" id="WP_063479048.1">
    <property type="nucleotide sequence ID" value="NZ_LWMH01000001.1"/>
</dbReference>
<evidence type="ECO:0000256" key="11">
    <source>
        <dbReference type="ARBA" id="ARBA00023284"/>
    </source>
</evidence>
<organism evidence="13 14">
    <name type="scientific">Paenibacillus glucanolyticus</name>
    <dbReference type="NCBI Taxonomy" id="59843"/>
    <lineage>
        <taxon>Bacteria</taxon>
        <taxon>Bacillati</taxon>
        <taxon>Bacillota</taxon>
        <taxon>Bacilli</taxon>
        <taxon>Bacillales</taxon>
        <taxon>Paenibacillaceae</taxon>
        <taxon>Paenibacillus</taxon>
    </lineage>
</organism>
<dbReference type="InterPro" id="IPR012187">
    <property type="entry name" value="Disulphide_bond_form_BdbC"/>
</dbReference>
<dbReference type="Pfam" id="PF02600">
    <property type="entry name" value="DsbB"/>
    <property type="match status" value="1"/>
</dbReference>
<gene>
    <name evidence="13" type="ORF">AWU65_19140</name>
</gene>
<keyword evidence="10" id="KW-0143">Chaperone</keyword>
<dbReference type="EMBL" id="LWMH01000001">
    <property type="protein sequence ID" value="KZS47882.1"/>
    <property type="molecule type" value="Genomic_DNA"/>
</dbReference>
<evidence type="ECO:0000256" key="12">
    <source>
        <dbReference type="SAM" id="Phobius"/>
    </source>
</evidence>
<evidence type="ECO:0000256" key="1">
    <source>
        <dbReference type="ARBA" id="ARBA00004141"/>
    </source>
</evidence>
<dbReference type="GO" id="GO:0015035">
    <property type="term" value="F:protein-disulfide reductase activity"/>
    <property type="evidence" value="ECO:0007669"/>
    <property type="project" value="InterPro"/>
</dbReference>
<dbReference type="PANTHER" id="PTHR43469:SF1">
    <property type="entry name" value="SPBETA PROPHAGE-DERIVED DISULFIDE BOND FORMATION PROTEIN B"/>
    <property type="match status" value="1"/>
</dbReference>
<dbReference type="Gene3D" id="1.20.1550.10">
    <property type="entry name" value="DsbB-like"/>
    <property type="match status" value="1"/>
</dbReference>
<keyword evidence="11" id="KW-0676">Redox-active center</keyword>
<evidence type="ECO:0000256" key="9">
    <source>
        <dbReference type="ARBA" id="ARBA00023157"/>
    </source>
</evidence>
<evidence type="ECO:0000256" key="2">
    <source>
        <dbReference type="ARBA" id="ARBA00007602"/>
    </source>
</evidence>
<proteinExistence type="inferred from homology"/>
<comment type="subcellular location">
    <subcellularLocation>
        <location evidence="1">Membrane</location>
        <topology evidence="1">Multi-pass membrane protein</topology>
    </subcellularLocation>
</comment>
<keyword evidence="4 12" id="KW-0812">Transmembrane</keyword>
<feature type="transmembrane region" description="Helical" evidence="12">
    <location>
        <begin position="12"/>
        <end position="33"/>
    </location>
</feature>
<reference evidence="13" key="1">
    <citation type="journal article" date="2016" name="Genome Announc.">
        <title>Draft genomes of two strains of Paenibacillus glucanolyticus with capability to degrade lignocellulose.</title>
        <authorList>
            <person name="Mathews S.L."/>
            <person name="Pawlak J."/>
            <person name="Grunden A.M."/>
        </authorList>
    </citation>
    <scope>NUCLEOTIDE SEQUENCE [LARGE SCALE GENOMIC DNA]</scope>
    <source>
        <strain evidence="13">SLM1</strain>
    </source>
</reference>
<keyword evidence="8 12" id="KW-0472">Membrane</keyword>
<keyword evidence="9" id="KW-1015">Disulfide bond</keyword>
<evidence type="ECO:0000256" key="8">
    <source>
        <dbReference type="ARBA" id="ARBA00023136"/>
    </source>
</evidence>
<keyword evidence="6 12" id="KW-1133">Transmembrane helix</keyword>
<dbReference type="AlphaFoldDB" id="A0A163L7X9"/>
<sequence>MNPLTTYKFQPDFRLGAAWIISIAATLGSLYFSEIKGYIPCDLCWFQRIFMYPLTILLGIAYYKKDLGILKYVLPLSCIGGAISVYHIAYQRFYSLFSNHGLAACGPTPCNVNYFTWLGFITIPVMALTAFLLITVLLWSLSRAAKAKGASTED</sequence>
<evidence type="ECO:0000256" key="7">
    <source>
        <dbReference type="ARBA" id="ARBA00023002"/>
    </source>
</evidence>
<evidence type="ECO:0000256" key="6">
    <source>
        <dbReference type="ARBA" id="ARBA00022989"/>
    </source>
</evidence>
<feature type="transmembrane region" description="Helical" evidence="12">
    <location>
        <begin position="45"/>
        <end position="63"/>
    </location>
</feature>
<keyword evidence="5" id="KW-0249">Electron transport</keyword>
<evidence type="ECO:0000256" key="10">
    <source>
        <dbReference type="ARBA" id="ARBA00023186"/>
    </source>
</evidence>
<evidence type="ECO:0000256" key="4">
    <source>
        <dbReference type="ARBA" id="ARBA00022692"/>
    </source>
</evidence>
<dbReference type="InterPro" id="IPR003752">
    <property type="entry name" value="DiS_bond_form_DsbB/BdbC"/>
</dbReference>